<evidence type="ECO:0000313" key="3">
    <source>
        <dbReference type="Proteomes" id="UP000481421"/>
    </source>
</evidence>
<dbReference type="Proteomes" id="UP000481421">
    <property type="component" value="Unassembled WGS sequence"/>
</dbReference>
<dbReference type="RefSeq" id="WP_164610671.1">
    <property type="nucleotide sequence ID" value="NZ_JAAIKE010000002.1"/>
</dbReference>
<dbReference type="EMBL" id="JAAIKE010000002">
    <property type="protein sequence ID" value="NEX46200.1"/>
    <property type="molecule type" value="Genomic_DNA"/>
</dbReference>
<reference evidence="2 3" key="1">
    <citation type="submission" date="2020-02" db="EMBL/GenBank/DDBJ databases">
        <title>Rhodobacter algicola sp. nov., isolated from microalga culture.</title>
        <authorList>
            <person name="Park C.-Y."/>
        </authorList>
    </citation>
    <scope>NUCLEOTIDE SEQUENCE [LARGE SCALE GENOMIC DNA]</scope>
    <source>
        <strain evidence="2 3">ETT8</strain>
    </source>
</reference>
<evidence type="ECO:0000313" key="2">
    <source>
        <dbReference type="EMBL" id="NEX46200.1"/>
    </source>
</evidence>
<name>A0A6B3RJN0_9RHOB</name>
<gene>
    <name evidence="2" type="ORF">G3572_08285</name>
</gene>
<keyword evidence="3" id="KW-1185">Reference proteome</keyword>
<protein>
    <recommendedName>
        <fullName evidence="4">Dihydrodipicolinate reductase</fullName>
    </recommendedName>
</protein>
<comment type="caution">
    <text evidence="2">The sequence shown here is derived from an EMBL/GenBank/DDBJ whole genome shotgun (WGS) entry which is preliminary data.</text>
</comment>
<feature type="chain" id="PRO_5025393424" description="Dihydrodipicolinate reductase" evidence="1">
    <location>
        <begin position="21"/>
        <end position="117"/>
    </location>
</feature>
<proteinExistence type="predicted"/>
<organism evidence="2 3">
    <name type="scientific">Pseudotabrizicola algicola</name>
    <dbReference type="NCBI Taxonomy" id="2709381"/>
    <lineage>
        <taxon>Bacteria</taxon>
        <taxon>Pseudomonadati</taxon>
        <taxon>Pseudomonadota</taxon>
        <taxon>Alphaproteobacteria</taxon>
        <taxon>Rhodobacterales</taxon>
        <taxon>Paracoccaceae</taxon>
        <taxon>Pseudotabrizicola</taxon>
    </lineage>
</organism>
<evidence type="ECO:0000256" key="1">
    <source>
        <dbReference type="SAM" id="SignalP"/>
    </source>
</evidence>
<feature type="signal peptide" evidence="1">
    <location>
        <begin position="1"/>
        <end position="20"/>
    </location>
</feature>
<sequence>MSVARRLLCLAALLPQPALAQDLASGEAIRAAIVGNTVRGSMVASGGFTEYYAPDGAIRGPDYSGEWSIKGNRMCFGYDGNPSSCWAVRVNGRNVIWVGAGGDEGTGTILPGNPNNY</sequence>
<keyword evidence="1" id="KW-0732">Signal</keyword>
<dbReference type="AlphaFoldDB" id="A0A6B3RJN0"/>
<accession>A0A6B3RJN0</accession>
<evidence type="ECO:0008006" key="4">
    <source>
        <dbReference type="Google" id="ProtNLM"/>
    </source>
</evidence>